<feature type="transmembrane region" description="Helical" evidence="4">
    <location>
        <begin position="261"/>
        <end position="281"/>
    </location>
</feature>
<dbReference type="PROSITE" id="PS50109">
    <property type="entry name" value="HIS_KIN"/>
    <property type="match status" value="1"/>
</dbReference>
<dbReference type="GO" id="GO:0000155">
    <property type="term" value="F:phosphorelay sensor kinase activity"/>
    <property type="evidence" value="ECO:0007669"/>
    <property type="project" value="InterPro"/>
</dbReference>
<dbReference type="Pfam" id="PF07695">
    <property type="entry name" value="7TMR-DISM_7TM"/>
    <property type="match status" value="1"/>
</dbReference>
<dbReference type="InterPro" id="IPR036890">
    <property type="entry name" value="HATPase_C_sf"/>
</dbReference>
<dbReference type="InterPro" id="IPR003661">
    <property type="entry name" value="HisK_dim/P_dom"/>
</dbReference>
<evidence type="ECO:0000313" key="6">
    <source>
        <dbReference type="EMBL" id="TGL33608.1"/>
    </source>
</evidence>
<keyword evidence="6" id="KW-0808">Transferase</keyword>
<keyword evidence="6" id="KW-0418">Kinase</keyword>
<dbReference type="EC" id="2.7.13.3" evidence="2"/>
<dbReference type="Pfam" id="PF02518">
    <property type="entry name" value="HATPase_c"/>
    <property type="match status" value="1"/>
</dbReference>
<keyword evidence="7" id="KW-1185">Reference proteome</keyword>
<dbReference type="CDD" id="cd00082">
    <property type="entry name" value="HisKA"/>
    <property type="match status" value="1"/>
</dbReference>
<dbReference type="Gene3D" id="3.30.565.10">
    <property type="entry name" value="Histidine kinase-like ATPase, C-terminal domain"/>
    <property type="match status" value="1"/>
</dbReference>
<dbReference type="InterPro" id="IPR004358">
    <property type="entry name" value="Sig_transdc_His_kin-like_C"/>
</dbReference>
<feature type="transmembrane region" description="Helical" evidence="4">
    <location>
        <begin position="378"/>
        <end position="395"/>
    </location>
</feature>
<dbReference type="SUPFAM" id="SSF49785">
    <property type="entry name" value="Galactose-binding domain-like"/>
    <property type="match status" value="1"/>
</dbReference>
<evidence type="ECO:0000256" key="2">
    <source>
        <dbReference type="ARBA" id="ARBA00012438"/>
    </source>
</evidence>
<dbReference type="PRINTS" id="PR00344">
    <property type="entry name" value="BCTRLSENSOR"/>
</dbReference>
<organism evidence="6 7">
    <name type="scientific">Leptospira perdikensis</name>
    <dbReference type="NCBI Taxonomy" id="2484948"/>
    <lineage>
        <taxon>Bacteria</taxon>
        <taxon>Pseudomonadati</taxon>
        <taxon>Spirochaetota</taxon>
        <taxon>Spirochaetia</taxon>
        <taxon>Leptospirales</taxon>
        <taxon>Leptospiraceae</taxon>
        <taxon>Leptospira</taxon>
    </lineage>
</organism>
<dbReference type="SUPFAM" id="SSF55874">
    <property type="entry name" value="ATPase domain of HSP90 chaperone/DNA topoisomerase II/histidine kinase"/>
    <property type="match status" value="1"/>
</dbReference>
<dbReference type="SMART" id="SM00387">
    <property type="entry name" value="HATPase_c"/>
    <property type="match status" value="1"/>
</dbReference>
<dbReference type="InterPro" id="IPR008979">
    <property type="entry name" value="Galactose-bd-like_sf"/>
</dbReference>
<gene>
    <name evidence="6" type="ORF">EHQ49_18465</name>
</gene>
<feature type="domain" description="Histidine kinase" evidence="5">
    <location>
        <begin position="566"/>
        <end position="737"/>
    </location>
</feature>
<dbReference type="InterPro" id="IPR011623">
    <property type="entry name" value="7TMR_DISM_rcpt_extracell_dom1"/>
</dbReference>
<dbReference type="AlphaFoldDB" id="A0A4R9J787"/>
<sequence>MKPFYTLSTLFLIWFSIHSCTNLKTESPKLKLGVLNLSNHSFSQKPVIPLAGEWKFTPGRLDVTENSDTILVTIPDTPHWNSYNSNNDDSFMGFGIGSYFFTIIPPKEPTTLSLDFNVIFSDCEIYQNGILMGSIGNIHGKEDGFDRRPMQTVLLPTKNEPIHISILLRNRFYQAGGIRFLPLLGTSEYLATVRDKEIFEQSLIVGGLFFLGLYQLGVFFTRGRIIGSLFLFLFCQIMAFQILATGTRSLFLILGENSSELVFRINFFSQYAGAIAGLYYFYSLTKEYLSSYFIHTMAGIILIPVANTVFGPIYLISYLHLYVLTALTFLLAIAIYLIIRYIKDKRYGYIYLGLSSILLIGCAGNDIILSLLNKTEPMVLSYGLLLFVFFQSLFLSKHISNEILTAELDLKAAKYQLVQSEKMSSLGVMIASVAHEINSPLSAVIASSTAIAERMTEHFRLLPETKPIPKETFPIFLSLVELALTQNELIPTKEMRQNKRDLTNYLESLGLTDVETKADLFVSLGIREIPEDWVPVLTNNEGTSFFVIAERVVSILQGTKTIRIAANRAIKIAESLKKFTHFDPKGEKQTIILSDSLDMVLTIFESSMKRGIELITEFEEIPPIECYPDELNQVWTNMIQNAIQSMNGKGNLKIKIGEKENEGKFYVFVSIEDSGPGIPKDVESKIFDPFFTTKPIGEGTGLGLYITKQVIEKHKGIIDLETKPGKTVFTILLPQKTD</sequence>
<proteinExistence type="predicted"/>
<comment type="catalytic activity">
    <reaction evidence="1">
        <text>ATP + protein L-histidine = ADP + protein N-phospho-L-histidine.</text>
        <dbReference type="EC" id="2.7.13.3"/>
    </reaction>
</comment>
<evidence type="ECO:0000256" key="4">
    <source>
        <dbReference type="SAM" id="Phobius"/>
    </source>
</evidence>
<keyword evidence="3" id="KW-0597">Phosphoprotein</keyword>
<evidence type="ECO:0000256" key="3">
    <source>
        <dbReference type="ARBA" id="ARBA00022553"/>
    </source>
</evidence>
<keyword evidence="4" id="KW-1133">Transmembrane helix</keyword>
<evidence type="ECO:0000259" key="5">
    <source>
        <dbReference type="PROSITE" id="PS50109"/>
    </source>
</evidence>
<feature type="transmembrane region" description="Helical" evidence="4">
    <location>
        <begin position="203"/>
        <end position="222"/>
    </location>
</feature>
<feature type="transmembrane region" description="Helical" evidence="4">
    <location>
        <begin position="321"/>
        <end position="342"/>
    </location>
</feature>
<feature type="transmembrane region" description="Helical" evidence="4">
    <location>
        <begin position="229"/>
        <end position="255"/>
    </location>
</feature>
<evidence type="ECO:0000256" key="1">
    <source>
        <dbReference type="ARBA" id="ARBA00000085"/>
    </source>
</evidence>
<feature type="transmembrane region" description="Helical" evidence="4">
    <location>
        <begin position="349"/>
        <end position="372"/>
    </location>
</feature>
<keyword evidence="4" id="KW-0812">Transmembrane</keyword>
<evidence type="ECO:0000313" key="7">
    <source>
        <dbReference type="Proteomes" id="UP000298125"/>
    </source>
</evidence>
<dbReference type="Gene3D" id="1.10.287.130">
    <property type="match status" value="1"/>
</dbReference>
<dbReference type="PANTHER" id="PTHR43065">
    <property type="entry name" value="SENSOR HISTIDINE KINASE"/>
    <property type="match status" value="1"/>
</dbReference>
<accession>A0A4R9J787</accession>
<dbReference type="Proteomes" id="UP000298125">
    <property type="component" value="Unassembled WGS sequence"/>
</dbReference>
<dbReference type="InterPro" id="IPR005467">
    <property type="entry name" value="His_kinase_dom"/>
</dbReference>
<dbReference type="PANTHER" id="PTHR43065:SF48">
    <property type="entry name" value="HISTIDINE KINASE"/>
    <property type="match status" value="1"/>
</dbReference>
<dbReference type="OrthoDB" id="9813151at2"/>
<dbReference type="EMBL" id="RQGA01000019">
    <property type="protein sequence ID" value="TGL33608.1"/>
    <property type="molecule type" value="Genomic_DNA"/>
</dbReference>
<dbReference type="RefSeq" id="WP_135581451.1">
    <property type="nucleotide sequence ID" value="NZ_RQGA01000019.1"/>
</dbReference>
<name>A0A4R9J787_9LEPT</name>
<reference evidence="6" key="1">
    <citation type="journal article" date="2019" name="PLoS Negl. Trop. Dis.">
        <title>Revisiting the worldwide diversity of Leptospira species in the environment.</title>
        <authorList>
            <person name="Vincent A.T."/>
            <person name="Schiettekatte O."/>
            <person name="Bourhy P."/>
            <person name="Veyrier F.J."/>
            <person name="Picardeau M."/>
        </authorList>
    </citation>
    <scope>NUCLEOTIDE SEQUENCE [LARGE SCALE GENOMIC DNA]</scope>
    <source>
        <strain evidence="6">201702692</strain>
    </source>
</reference>
<feature type="transmembrane region" description="Helical" evidence="4">
    <location>
        <begin position="293"/>
        <end position="315"/>
    </location>
</feature>
<dbReference type="InterPro" id="IPR003594">
    <property type="entry name" value="HATPase_dom"/>
</dbReference>
<protein>
    <recommendedName>
        <fullName evidence="2">histidine kinase</fullName>
        <ecNumber evidence="2">2.7.13.3</ecNumber>
    </recommendedName>
</protein>
<keyword evidence="4" id="KW-0472">Membrane</keyword>
<comment type="caution">
    <text evidence="6">The sequence shown here is derived from an EMBL/GenBank/DDBJ whole genome shotgun (WGS) entry which is preliminary data.</text>
</comment>